<feature type="compositionally biased region" description="Basic and acidic residues" evidence="1">
    <location>
        <begin position="717"/>
        <end position="731"/>
    </location>
</feature>
<feature type="region of interest" description="Disordered" evidence="1">
    <location>
        <begin position="639"/>
        <end position="662"/>
    </location>
</feature>
<evidence type="ECO:0000313" key="3">
    <source>
        <dbReference type="Proteomes" id="UP001324427"/>
    </source>
</evidence>
<name>A0AAV9JPU9_9PEZI</name>
<protein>
    <submittedName>
        <fullName evidence="2">Uncharacterized protein</fullName>
    </submittedName>
</protein>
<proteinExistence type="predicted"/>
<keyword evidence="3" id="KW-1185">Reference proteome</keyword>
<dbReference type="AlphaFoldDB" id="A0AAV9JPU9"/>
<sequence>MNSSTTAQMEVTDWDLSTRVLAGLDMTAKPADARKLVEQGYFSPYPDAKVHFQLKTAAVCIHNHQKHTPLFQANVMAGKNTIAYLLCASYAPNASYIPKKGDPPKLRTSIAAPLGHWDCLWYALCAEVREMYSALKQKFGDDFAIGATILHNAGSNGASRASGSTRRPFSAIGLACVLEDMWTVLTDHRLVAALDQAVRIKQVQDILTQNDQGSSYEDVRELVDSNQDTTKLFETADGLVDVSTMTPEDITKMVWRKQSAEARRRTGKSIEEQSLLAGCSAEVLEAGARGRASAEQARTAALCKCNAQCQCRTHCNLQDSECSCAYLRTQVGSLVNAQEQLRQTVHDTFEAPGQILANNMLGAVSNEAAQMQIAALASPDPWIVRACYATSEAADKLDKEFLETRRNRSNTINSELAYIPTPRTPSRGNKDAYPLGFYGDSSGQRYPTLRATTQTTTPPVYGTSSYCAQVPTRKPVPAPFAPPRTLQDDQGFWQARNQVATPESSPLDHSFGHVGPVTYPSIPKSQSQGLFTQSFPAAAAGNPRQTEPDTTVSAADYTYLANEAHDAIRPFSDDPSLHTTIKVPARPTLTTSATAPESIPSRKMRQDKMNLIHKPQPPLPEPDFIAPRPATKQRYVSAGGNAKLRDREEIDGPGLAHTHSGASMDKDELFQKLNDPEFVKQTFGEGAVKMSMSADRGSQESARSKRTSGLEAQSPRNSREGLIKHDKRERAQSGSSFGSGRFVKLKRVFSRKNSECE</sequence>
<feature type="region of interest" description="Disordered" evidence="1">
    <location>
        <begin position="684"/>
        <end position="738"/>
    </location>
</feature>
<reference evidence="2 3" key="1">
    <citation type="submission" date="2021-11" db="EMBL/GenBank/DDBJ databases">
        <title>Black yeast isolated from Biological Soil Crust.</title>
        <authorList>
            <person name="Kurbessoian T."/>
        </authorList>
    </citation>
    <scope>NUCLEOTIDE SEQUENCE [LARGE SCALE GENOMIC DNA]</scope>
    <source>
        <strain evidence="2 3">CCFEE 5522</strain>
    </source>
</reference>
<evidence type="ECO:0000313" key="2">
    <source>
        <dbReference type="EMBL" id="KAK4547027.1"/>
    </source>
</evidence>
<accession>A0AAV9JPU9</accession>
<dbReference type="Proteomes" id="UP001324427">
    <property type="component" value="Unassembled WGS sequence"/>
</dbReference>
<organism evidence="2 3">
    <name type="scientific">Oleoguttula mirabilis</name>
    <dbReference type="NCBI Taxonomy" id="1507867"/>
    <lineage>
        <taxon>Eukaryota</taxon>
        <taxon>Fungi</taxon>
        <taxon>Dikarya</taxon>
        <taxon>Ascomycota</taxon>
        <taxon>Pezizomycotina</taxon>
        <taxon>Dothideomycetes</taxon>
        <taxon>Dothideomycetidae</taxon>
        <taxon>Mycosphaerellales</taxon>
        <taxon>Teratosphaeriaceae</taxon>
        <taxon>Oleoguttula</taxon>
    </lineage>
</organism>
<evidence type="ECO:0000256" key="1">
    <source>
        <dbReference type="SAM" id="MobiDB-lite"/>
    </source>
</evidence>
<gene>
    <name evidence="2" type="ORF">LTR36_001248</name>
</gene>
<dbReference type="EMBL" id="JAVFHQ010000012">
    <property type="protein sequence ID" value="KAK4547027.1"/>
    <property type="molecule type" value="Genomic_DNA"/>
</dbReference>
<comment type="caution">
    <text evidence="2">The sequence shown here is derived from an EMBL/GenBank/DDBJ whole genome shotgun (WGS) entry which is preliminary data.</text>
</comment>